<gene>
    <name evidence="2" type="ORF">ACFQ03_09525</name>
</gene>
<evidence type="ECO:0000313" key="3">
    <source>
        <dbReference type="Proteomes" id="UP001597120"/>
    </source>
</evidence>
<evidence type="ECO:0000259" key="1">
    <source>
        <dbReference type="PROSITE" id="PS51831"/>
    </source>
</evidence>
<keyword evidence="2" id="KW-0378">Hydrolase</keyword>
<comment type="caution">
    <text evidence="2">The sequence shown here is derived from an EMBL/GenBank/DDBJ whole genome shotgun (WGS) entry which is preliminary data.</text>
</comment>
<evidence type="ECO:0000313" key="2">
    <source>
        <dbReference type="EMBL" id="MFD0869391.1"/>
    </source>
</evidence>
<dbReference type="GO" id="GO:0016787">
    <property type="term" value="F:hydrolase activity"/>
    <property type="evidence" value="ECO:0007669"/>
    <property type="project" value="UniProtKB-KW"/>
</dbReference>
<accession>A0ABW3DA14</accession>
<sequence>MNRERGFIYYHCERVAKISIHLRKELFPDDSSLDDRIYVGALFHDVAKGIEPHHQTGSALVRTLLQEECTGEELDDIADIIRYHNTRHQEDLPFFISKLFRMPTCWTISVPWKSGSNLCTAAI</sequence>
<keyword evidence="3" id="KW-1185">Reference proteome</keyword>
<reference evidence="3" key="1">
    <citation type="journal article" date="2019" name="Int. J. Syst. Evol. Microbiol.">
        <title>The Global Catalogue of Microorganisms (GCM) 10K type strain sequencing project: providing services to taxonomists for standard genome sequencing and annotation.</title>
        <authorList>
            <consortium name="The Broad Institute Genomics Platform"/>
            <consortium name="The Broad Institute Genome Sequencing Center for Infectious Disease"/>
            <person name="Wu L."/>
            <person name="Ma J."/>
        </authorList>
    </citation>
    <scope>NUCLEOTIDE SEQUENCE [LARGE SCALE GENOMIC DNA]</scope>
    <source>
        <strain evidence="3">CCUG 57263</strain>
    </source>
</reference>
<dbReference type="EMBL" id="JBHTIU010000028">
    <property type="protein sequence ID" value="MFD0869391.1"/>
    <property type="molecule type" value="Genomic_DNA"/>
</dbReference>
<dbReference type="RefSeq" id="WP_379287732.1">
    <property type="nucleotide sequence ID" value="NZ_JBHTIU010000028.1"/>
</dbReference>
<dbReference type="InterPro" id="IPR003607">
    <property type="entry name" value="HD/PDEase_dom"/>
</dbReference>
<dbReference type="Gene3D" id="1.10.3210.10">
    <property type="entry name" value="Hypothetical protein af1432"/>
    <property type="match status" value="1"/>
</dbReference>
<proteinExistence type="predicted"/>
<feature type="domain" description="HD" evidence="1">
    <location>
        <begin position="8"/>
        <end position="123"/>
    </location>
</feature>
<dbReference type="PROSITE" id="PS51831">
    <property type="entry name" value="HD"/>
    <property type="match status" value="1"/>
</dbReference>
<dbReference type="InterPro" id="IPR006674">
    <property type="entry name" value="HD_domain"/>
</dbReference>
<organism evidence="2 3">
    <name type="scientific">Paenibacillus residui</name>
    <dbReference type="NCBI Taxonomy" id="629724"/>
    <lineage>
        <taxon>Bacteria</taxon>
        <taxon>Bacillati</taxon>
        <taxon>Bacillota</taxon>
        <taxon>Bacilli</taxon>
        <taxon>Bacillales</taxon>
        <taxon>Paenibacillaceae</taxon>
        <taxon>Paenibacillus</taxon>
    </lineage>
</organism>
<name>A0ABW3DA14_9BACL</name>
<dbReference type="EC" id="3.1.-.-" evidence="2"/>
<dbReference type="CDD" id="cd00077">
    <property type="entry name" value="HDc"/>
    <property type="match status" value="1"/>
</dbReference>
<protein>
    <submittedName>
        <fullName evidence="2">HD domain-containing protein</fullName>
        <ecNumber evidence="2">3.1.-.-</ecNumber>
    </submittedName>
</protein>
<dbReference type="Pfam" id="PF01966">
    <property type="entry name" value="HD"/>
    <property type="match status" value="1"/>
</dbReference>
<dbReference type="Proteomes" id="UP001597120">
    <property type="component" value="Unassembled WGS sequence"/>
</dbReference>
<dbReference type="SUPFAM" id="SSF109604">
    <property type="entry name" value="HD-domain/PDEase-like"/>
    <property type="match status" value="1"/>
</dbReference>